<evidence type="ECO:0000313" key="10">
    <source>
        <dbReference type="EMBL" id="MFC6283209.1"/>
    </source>
</evidence>
<keyword evidence="11" id="KW-1185">Reference proteome</keyword>
<accession>A0ABW1U027</accession>
<dbReference type="InterPro" id="IPR008927">
    <property type="entry name" value="6-PGluconate_DH-like_C_sf"/>
</dbReference>
<name>A0ABW1U027_9BURK</name>
<dbReference type="CDD" id="cd06558">
    <property type="entry name" value="crotonase-like"/>
    <property type="match status" value="1"/>
</dbReference>
<dbReference type="PANTHER" id="PTHR48075:SF7">
    <property type="entry name" value="3-HYDROXYACYL-COA DEHYDROGENASE-RELATED"/>
    <property type="match status" value="1"/>
</dbReference>
<comment type="caution">
    <text evidence="10">The sequence shown here is derived from an EMBL/GenBank/DDBJ whole genome shotgun (WGS) entry which is preliminary data.</text>
</comment>
<dbReference type="EMBL" id="JBHSRS010000082">
    <property type="protein sequence ID" value="MFC6283209.1"/>
    <property type="molecule type" value="Genomic_DNA"/>
</dbReference>
<keyword evidence="2" id="KW-0276">Fatty acid metabolism</keyword>
<dbReference type="Gene3D" id="3.40.50.720">
    <property type="entry name" value="NAD(P)-binding Rossmann-like Domain"/>
    <property type="match status" value="1"/>
</dbReference>
<dbReference type="Pfam" id="PF00725">
    <property type="entry name" value="3HCDH"/>
    <property type="match status" value="1"/>
</dbReference>
<feature type="domain" description="3-hydroxyacyl-CoA dehydrogenase C-terminal" evidence="8">
    <location>
        <begin position="194"/>
        <end position="300"/>
    </location>
</feature>
<keyword evidence="5" id="KW-0520">NAD</keyword>
<proteinExistence type="predicted"/>
<evidence type="ECO:0000256" key="4">
    <source>
        <dbReference type="ARBA" id="ARBA00023002"/>
    </source>
</evidence>
<evidence type="ECO:0000256" key="5">
    <source>
        <dbReference type="ARBA" id="ARBA00023027"/>
    </source>
</evidence>
<comment type="catalytic activity">
    <reaction evidence="7">
        <text>a (3S)-3-hydroxyacyl-CoA + NAD(+) = a 3-oxoacyl-CoA + NADH + H(+)</text>
        <dbReference type="Rhea" id="RHEA:22432"/>
        <dbReference type="ChEBI" id="CHEBI:15378"/>
        <dbReference type="ChEBI" id="CHEBI:57318"/>
        <dbReference type="ChEBI" id="CHEBI:57540"/>
        <dbReference type="ChEBI" id="CHEBI:57945"/>
        <dbReference type="ChEBI" id="CHEBI:90726"/>
        <dbReference type="EC" id="1.1.1.35"/>
    </reaction>
</comment>
<organism evidence="10 11">
    <name type="scientific">Polaromonas aquatica</name>
    <dbReference type="NCBI Taxonomy" id="332657"/>
    <lineage>
        <taxon>Bacteria</taxon>
        <taxon>Pseudomonadati</taxon>
        <taxon>Pseudomonadota</taxon>
        <taxon>Betaproteobacteria</taxon>
        <taxon>Burkholderiales</taxon>
        <taxon>Comamonadaceae</taxon>
        <taxon>Polaromonas</taxon>
    </lineage>
</organism>
<protein>
    <submittedName>
        <fullName evidence="10">3-hydroxyacyl-CoA dehydrogenase/enoyl-CoA hydratase family protein</fullName>
    </submittedName>
</protein>
<dbReference type="Gene3D" id="3.90.226.10">
    <property type="entry name" value="2-enoyl-CoA Hydratase, Chain A, domain 1"/>
    <property type="match status" value="1"/>
</dbReference>
<evidence type="ECO:0000256" key="3">
    <source>
        <dbReference type="ARBA" id="ARBA00022963"/>
    </source>
</evidence>
<dbReference type="InterPro" id="IPR029045">
    <property type="entry name" value="ClpP/crotonase-like_dom_sf"/>
</dbReference>
<dbReference type="Proteomes" id="UP001596270">
    <property type="component" value="Unassembled WGS sequence"/>
</dbReference>
<keyword evidence="4" id="KW-0560">Oxidoreductase</keyword>
<dbReference type="InterPro" id="IPR006108">
    <property type="entry name" value="3HC_DH_C"/>
</dbReference>
<dbReference type="InterPro" id="IPR006176">
    <property type="entry name" value="3-OHacyl-CoA_DH_NAD-bd"/>
</dbReference>
<dbReference type="Gene3D" id="1.10.1040.50">
    <property type="match status" value="1"/>
</dbReference>
<evidence type="ECO:0000313" key="11">
    <source>
        <dbReference type="Proteomes" id="UP001596270"/>
    </source>
</evidence>
<keyword evidence="3" id="KW-0442">Lipid degradation</keyword>
<evidence type="ECO:0000256" key="7">
    <source>
        <dbReference type="ARBA" id="ARBA00049556"/>
    </source>
</evidence>
<dbReference type="SUPFAM" id="SSF52096">
    <property type="entry name" value="ClpP/crotonase"/>
    <property type="match status" value="1"/>
</dbReference>
<dbReference type="InterPro" id="IPR036291">
    <property type="entry name" value="NAD(P)-bd_dom_sf"/>
</dbReference>
<feature type="domain" description="3-hydroxyacyl-CoA dehydrogenase NAD binding" evidence="9">
    <location>
        <begin position="8"/>
        <end position="190"/>
    </location>
</feature>
<evidence type="ECO:0000256" key="6">
    <source>
        <dbReference type="ARBA" id="ARBA00023098"/>
    </source>
</evidence>
<dbReference type="PANTHER" id="PTHR48075">
    <property type="entry name" value="3-HYDROXYACYL-COA DEHYDROGENASE FAMILY PROTEIN"/>
    <property type="match status" value="1"/>
</dbReference>
<keyword evidence="6" id="KW-0443">Lipid metabolism</keyword>
<dbReference type="InterPro" id="IPR001753">
    <property type="entry name" value="Enoyl-CoA_hydra/iso"/>
</dbReference>
<evidence type="ECO:0000259" key="9">
    <source>
        <dbReference type="Pfam" id="PF02737"/>
    </source>
</evidence>
<dbReference type="RefSeq" id="WP_371437105.1">
    <property type="nucleotide sequence ID" value="NZ_JBHSRS010000082.1"/>
</dbReference>
<dbReference type="SUPFAM" id="SSF51735">
    <property type="entry name" value="NAD(P)-binding Rossmann-fold domains"/>
    <property type="match status" value="1"/>
</dbReference>
<evidence type="ECO:0000259" key="8">
    <source>
        <dbReference type="Pfam" id="PF00725"/>
    </source>
</evidence>
<reference evidence="11" key="1">
    <citation type="journal article" date="2019" name="Int. J. Syst. Evol. Microbiol.">
        <title>The Global Catalogue of Microorganisms (GCM) 10K type strain sequencing project: providing services to taxonomists for standard genome sequencing and annotation.</title>
        <authorList>
            <consortium name="The Broad Institute Genomics Platform"/>
            <consortium name="The Broad Institute Genome Sequencing Center for Infectious Disease"/>
            <person name="Wu L."/>
            <person name="Ma J."/>
        </authorList>
    </citation>
    <scope>NUCLEOTIDE SEQUENCE [LARGE SCALE GENOMIC DNA]</scope>
    <source>
        <strain evidence="11">CCUG 39402</strain>
    </source>
</reference>
<evidence type="ECO:0000256" key="2">
    <source>
        <dbReference type="ARBA" id="ARBA00022832"/>
    </source>
</evidence>
<dbReference type="Pfam" id="PF00378">
    <property type="entry name" value="ECH_1"/>
    <property type="match status" value="1"/>
</dbReference>
<gene>
    <name evidence="10" type="ORF">ACFQND_18445</name>
</gene>
<dbReference type="Pfam" id="PF02737">
    <property type="entry name" value="3HCDH_N"/>
    <property type="match status" value="1"/>
</dbReference>
<comment type="pathway">
    <text evidence="1">Lipid metabolism; fatty acid beta-oxidation.</text>
</comment>
<dbReference type="SUPFAM" id="SSF48179">
    <property type="entry name" value="6-phosphogluconate dehydrogenase C-terminal domain-like"/>
    <property type="match status" value="2"/>
</dbReference>
<sequence>MSRFQVKKVAVLGAGVMGAQIAAHLVNLKVPVVLFDLPAKEGPKNGIVIKAIEGLKKLKPAPLGVPEDAALIGQANYEEHMDVLKECDLIIEAIAERMDWKTDLYHKIAPFVSEGAIVASNTSGLSITKLSEALPESIKPRFCGIHFFNPPRYMTLVELINTPTTEPKVLDDLEAFVTSALGKGVIRAHDTPNFIANRVGIAGMLATIKEAETFGLSYDVVDDLTGKKLGRASSGTFRTADVVGLDTMAHVIKTLQDNLGPVGSGKVEDPFSDIYGTPPVLAKLLESKSLGQKTGAGFYKKVGRDILRLDPESMEYVAAGAKANEVVGRMLKKPAGERLKLLREAEGAEPRFLWAILRDQFHYAAVHLASIAETARDIDFAMRWGFGAKQGPFELWQEAGWLQVANWIKEDIDAGKALSKAPLPDWVFKGSVVAAGGVHTAEGSWSASANKFIPRRQLPVYERQFFPENVLGSKAPSFTTAGNTLHEDDAIRLWTLDGDQGDVVIASIKTKMHAISPDVAEGLALAVDLAEKSYKGLVIWSNDEMFSAGADLQAMLPAFMMGGAKMIEGVEAELQNVMLKLRYAAVPVVSAIRGLALGGGCEMAVYSAKRVAAMESYIGLVEVGVGLVPGAGGLAYIARRAAENAATSTNKDILPFLTEGFTAAAMAKVGTSAIESRKIGYLLDSDVIVPNKDELLYIALNEARAMFNSGYRAPHRRQFPVVGRNGLATIKGQLVNMRDGGFISAHDFHIASLIANVVCGGDVDAGTLVTEEYLMTLERKAFCSLLEHPKTQERIMGMMSTGKPVRN</sequence>
<evidence type="ECO:0000256" key="1">
    <source>
        <dbReference type="ARBA" id="ARBA00005005"/>
    </source>
</evidence>